<dbReference type="PRINTS" id="PR00742">
    <property type="entry name" value="GLHYDRLASE35"/>
</dbReference>
<feature type="chain" id="PRO_5042951423" description="Beta-galactosidase" evidence="7">
    <location>
        <begin position="21"/>
        <end position="657"/>
    </location>
</feature>
<evidence type="ECO:0000256" key="1">
    <source>
        <dbReference type="ARBA" id="ARBA00009809"/>
    </source>
</evidence>
<dbReference type="SUPFAM" id="SSF51445">
    <property type="entry name" value="(Trans)glycosidases"/>
    <property type="match status" value="1"/>
</dbReference>
<dbReference type="Pfam" id="PF21467">
    <property type="entry name" value="BetaGal_gal-bd"/>
    <property type="match status" value="1"/>
</dbReference>
<dbReference type="InterPro" id="IPR026283">
    <property type="entry name" value="B-gal_1-like"/>
</dbReference>
<dbReference type="PANTHER" id="PTHR23421">
    <property type="entry name" value="BETA-GALACTOSIDASE RELATED"/>
    <property type="match status" value="1"/>
</dbReference>
<comment type="catalytic activity">
    <reaction evidence="5">
        <text>Hydrolysis of terminal non-reducing beta-D-galactose residues in beta-D-galactosides.</text>
        <dbReference type="EC" id="3.2.1.23"/>
    </reaction>
</comment>
<dbReference type="Proteomes" id="UP001381693">
    <property type="component" value="Unassembled WGS sequence"/>
</dbReference>
<gene>
    <name evidence="11" type="primary">GLB1L2_1</name>
    <name evidence="11" type="ORF">SK128_019263</name>
</gene>
<sequence>MANAITSLLVTLLSLQVCNSLTYYEYYAPNGTIDAGLVAEGPSFTLNNKDITIFSGALHYFRVHPDHWRETLKKFRAAGLNTVETYVPWNLHEPRQGVFDFGNLGEEMSAFLNITAFVQMAQEEDLFLILRPGPYICAEWEFGGLPSWLLRDYSMQVRSYYDGFIQPVQNYFNNLLPQLANLQFTRGGPIIAVQIENEYGNFQYAEQPADKLYLEFLRDTLTANGYEESLYFTSDSPRLSGDRGGLAGVLMTANFQDNGEENLDILKQLQPDRPLMVMEYWTGWFDHWLAPIHSTQDPNAFAATLEMIFQRNSSVNMYMFIGGTSFGFLSGANSLDIWPHYAPQPSTYDYDAPLSEAGDYAEKYYIAKDLISRYNPLEGIVTHPPQPAERTKTSYPSCAVVDSMDFPTLVSQQSSFESLGGPVAMELLPVNNNNGQSYGYVIYSTQAFITTNSTLFIREHVRDMAQVLVDGVVVTSPYGDYLDVNGFGFWNGRDQSMQIAGSDAVAELTIMVENLNRVNFGKPHKFEQNKGLWEGPVLLDGVEINQWMIYSLELKGSQVTSLSGWAPYAGSLNTPALYRGTFDITGTPLDTWLDMSTWNKGVVFINGFNLGRYWSEGPPRTLYIPAPLLKEGTNEIIAFEQYTPGPEFIFTDTPILG</sequence>
<evidence type="ECO:0000313" key="12">
    <source>
        <dbReference type="Proteomes" id="UP001381693"/>
    </source>
</evidence>
<evidence type="ECO:0000256" key="2">
    <source>
        <dbReference type="ARBA" id="ARBA00022801"/>
    </source>
</evidence>
<dbReference type="InterPro" id="IPR019801">
    <property type="entry name" value="Glyco_hydro_35_CS"/>
</dbReference>
<dbReference type="InterPro" id="IPR001944">
    <property type="entry name" value="Glycoside_Hdrlase_35"/>
</dbReference>
<dbReference type="Gene3D" id="3.20.20.80">
    <property type="entry name" value="Glycosidases"/>
    <property type="match status" value="1"/>
</dbReference>
<feature type="signal peptide" evidence="7">
    <location>
        <begin position="1"/>
        <end position="20"/>
    </location>
</feature>
<dbReference type="Gene3D" id="2.60.120.260">
    <property type="entry name" value="Galactose-binding domain-like"/>
    <property type="match status" value="2"/>
</dbReference>
<evidence type="ECO:0000259" key="10">
    <source>
        <dbReference type="Pfam" id="PF21467"/>
    </source>
</evidence>
<dbReference type="PROSITE" id="PS01182">
    <property type="entry name" value="GLYCOSYL_HYDROL_F35"/>
    <property type="match status" value="1"/>
</dbReference>
<dbReference type="EMBL" id="JAXCGZ010017040">
    <property type="protein sequence ID" value="KAK7069054.1"/>
    <property type="molecule type" value="Genomic_DNA"/>
</dbReference>
<evidence type="ECO:0000256" key="5">
    <source>
        <dbReference type="RuleBase" id="RU000675"/>
    </source>
</evidence>
<feature type="active site" description="Proton donor" evidence="4">
    <location>
        <position position="198"/>
    </location>
</feature>
<feature type="active site" description="Nucleophile" evidence="4">
    <location>
        <position position="279"/>
    </location>
</feature>
<dbReference type="InterPro" id="IPR048913">
    <property type="entry name" value="BetaGal_gal-bd"/>
</dbReference>
<dbReference type="InterPro" id="IPR008979">
    <property type="entry name" value="Galactose-bd-like_sf"/>
</dbReference>
<dbReference type="InterPro" id="IPR031330">
    <property type="entry name" value="Gly_Hdrlase_35_cat"/>
</dbReference>
<evidence type="ECO:0000256" key="7">
    <source>
        <dbReference type="SAM" id="SignalP"/>
    </source>
</evidence>
<protein>
    <recommendedName>
        <fullName evidence="5">Beta-galactosidase</fullName>
        <ecNumber evidence="5">3.2.1.23</ecNumber>
    </recommendedName>
</protein>
<accession>A0AAN8ZZJ0</accession>
<evidence type="ECO:0000256" key="4">
    <source>
        <dbReference type="PIRSR" id="PIRSR006336-1"/>
    </source>
</evidence>
<keyword evidence="7" id="KW-0732">Signal</keyword>
<dbReference type="Pfam" id="PF21317">
    <property type="entry name" value="BetaGal_ABD_1"/>
    <property type="match status" value="1"/>
</dbReference>
<evidence type="ECO:0000313" key="11">
    <source>
        <dbReference type="EMBL" id="KAK7069054.1"/>
    </source>
</evidence>
<organism evidence="11 12">
    <name type="scientific">Halocaridina rubra</name>
    <name type="common">Hawaiian red shrimp</name>
    <dbReference type="NCBI Taxonomy" id="373956"/>
    <lineage>
        <taxon>Eukaryota</taxon>
        <taxon>Metazoa</taxon>
        <taxon>Ecdysozoa</taxon>
        <taxon>Arthropoda</taxon>
        <taxon>Crustacea</taxon>
        <taxon>Multicrustacea</taxon>
        <taxon>Malacostraca</taxon>
        <taxon>Eumalacostraca</taxon>
        <taxon>Eucarida</taxon>
        <taxon>Decapoda</taxon>
        <taxon>Pleocyemata</taxon>
        <taxon>Caridea</taxon>
        <taxon>Atyoidea</taxon>
        <taxon>Atyidae</taxon>
        <taxon>Halocaridina</taxon>
    </lineage>
</organism>
<comment type="caution">
    <text evidence="11">The sequence shown here is derived from an EMBL/GenBank/DDBJ whole genome shotgun (WGS) entry which is preliminary data.</text>
</comment>
<reference evidence="11 12" key="1">
    <citation type="submission" date="2023-11" db="EMBL/GenBank/DDBJ databases">
        <title>Halocaridina rubra genome assembly.</title>
        <authorList>
            <person name="Smith C."/>
        </authorList>
    </citation>
    <scope>NUCLEOTIDE SEQUENCE [LARGE SCALE GENOMIC DNA]</scope>
    <source>
        <strain evidence="11">EP-1</strain>
        <tissue evidence="11">Whole</tissue>
    </source>
</reference>
<dbReference type="GO" id="GO:0005975">
    <property type="term" value="P:carbohydrate metabolic process"/>
    <property type="evidence" value="ECO:0007669"/>
    <property type="project" value="InterPro"/>
</dbReference>
<dbReference type="GO" id="GO:0004565">
    <property type="term" value="F:beta-galactosidase activity"/>
    <property type="evidence" value="ECO:0007669"/>
    <property type="project" value="UniProtKB-EC"/>
</dbReference>
<name>A0AAN8ZZJ0_HALRR</name>
<dbReference type="InterPro" id="IPR017853">
    <property type="entry name" value="GH"/>
</dbReference>
<keyword evidence="2 5" id="KW-0378">Hydrolase</keyword>
<keyword evidence="12" id="KW-1185">Reference proteome</keyword>
<feature type="domain" description="Beta-galactosidase 1-like first all-beta" evidence="9">
    <location>
        <begin position="435"/>
        <end position="553"/>
    </location>
</feature>
<dbReference type="EC" id="3.2.1.23" evidence="5"/>
<comment type="similarity">
    <text evidence="1 6">Belongs to the glycosyl hydrolase 35 family.</text>
</comment>
<dbReference type="SUPFAM" id="SSF49785">
    <property type="entry name" value="Galactose-binding domain-like"/>
    <property type="match status" value="1"/>
</dbReference>
<dbReference type="FunFam" id="2.60.120.260:FF:000049">
    <property type="entry name" value="Beta-galactosidase"/>
    <property type="match status" value="1"/>
</dbReference>
<dbReference type="FunFam" id="3.20.20.80:FF:000115">
    <property type="entry name" value="Beta-galactosidase"/>
    <property type="match status" value="1"/>
</dbReference>
<feature type="domain" description="Glycoside hydrolase 35 catalytic" evidence="8">
    <location>
        <begin position="43"/>
        <end position="373"/>
    </location>
</feature>
<dbReference type="PIRSF" id="PIRSF006336">
    <property type="entry name" value="B-gal"/>
    <property type="match status" value="1"/>
</dbReference>
<dbReference type="InterPro" id="IPR048912">
    <property type="entry name" value="BetaGal1-like_ABD1"/>
</dbReference>
<proteinExistence type="inferred from homology"/>
<evidence type="ECO:0000259" key="8">
    <source>
        <dbReference type="Pfam" id="PF01301"/>
    </source>
</evidence>
<dbReference type="AlphaFoldDB" id="A0AAN8ZZJ0"/>
<feature type="domain" description="Beta-galactosidase galactose-binding" evidence="10">
    <location>
        <begin position="575"/>
        <end position="634"/>
    </location>
</feature>
<keyword evidence="3 5" id="KW-0326">Glycosidase</keyword>
<evidence type="ECO:0000259" key="9">
    <source>
        <dbReference type="Pfam" id="PF21317"/>
    </source>
</evidence>
<evidence type="ECO:0000256" key="6">
    <source>
        <dbReference type="RuleBase" id="RU003679"/>
    </source>
</evidence>
<dbReference type="Pfam" id="PF01301">
    <property type="entry name" value="Glyco_hydro_35"/>
    <property type="match status" value="1"/>
</dbReference>
<evidence type="ECO:0000256" key="3">
    <source>
        <dbReference type="ARBA" id="ARBA00023295"/>
    </source>
</evidence>